<dbReference type="InterPro" id="IPR000629">
    <property type="entry name" value="RNA-helicase_DEAD-box_CS"/>
</dbReference>
<dbReference type="AlphaFoldDB" id="A0A6J1MMQ7"/>
<feature type="compositionally biased region" description="Polar residues" evidence="5">
    <location>
        <begin position="656"/>
        <end position="671"/>
    </location>
</feature>
<dbReference type="PROSITE" id="PS00039">
    <property type="entry name" value="DEAD_ATP_HELICASE"/>
    <property type="match status" value="1"/>
</dbReference>
<reference evidence="9" key="1">
    <citation type="submission" date="2025-08" db="UniProtKB">
        <authorList>
            <consortium name="RefSeq"/>
        </authorList>
    </citation>
    <scope>IDENTIFICATION</scope>
</reference>
<evidence type="ECO:0000256" key="5">
    <source>
        <dbReference type="SAM" id="MobiDB-lite"/>
    </source>
</evidence>
<keyword evidence="1" id="KW-0547">Nucleotide-binding</keyword>
<protein>
    <submittedName>
        <fullName evidence="9">Probable ATP-dependent RNA helicase DDX20</fullName>
    </submittedName>
</protein>
<sequence>MVLAHDLRQSQKTKDIQISEDITFDTMLFSANTSEGLKTAGFVRPSPIQLHGIPLGKCGFDLLLEAKSGTGKTAVFTVIALEQLDLKKGLQTIVLAPTREIAAQICDVFRQIGCKYKGLCIEVVIGGLPLNEDIEKFNGKKVHIVVGCPGRLKHLINDGHLDISAVRLIVFDEADKLMEKSFLADIKYIYLAVPKDKQVIMSSATYPEECKQFINEFVYDAQHICPNSDCVLLGVAQKITHVKHSSNTVVQTTKRFKELLKIITTKQFKQCLIFCNYRARVREVYKMLVREKWPTEQLYGAQDQIHRLDALKTLQDYKCRILISTDLAARGIDASNVDLVVNFEPPIDWQTYLHRIGRAGRFGSYGMAITILSEGVEQKNFMNLLDTANLAANVSPLWIEAESINSDTEIIKVSETQDSVKLNGSNDLLEYAELWNIICDTEITSNKRVVEDFHELLHSFQSTTDNTDGIKSFSDLYESFQNDHLSDTADGTEYKCMKLSSVMNQSLIGITKKIKDLIESDVLEINNAPYIVSSNVNNINIEETNDSLEKLSINQEVNKKQEKNYSSDKLSNNIIGNKEKTNDLTDKFNNSVNSIKEKRNNSSDKSCNRSAEKKGSTNKISINKKKQRKTEKQRTSDELGKNINKSEDKTNDSTDKLSNNFHDTNENTFAKSNKPPVLYTEDDDSEGNYMPTCNSSFSNNNIHSKFKVKSSAKMRSVMRSSRETSCSSSTEDIHIMTKNSNRKTHSKVKNTHINSQSKLNCYPHCSTSKTQSKVNPNKKHVSVNKYNNWYNELQIRVKQIELAIYIDELSKL</sequence>
<keyword evidence="2" id="KW-0378">Hydrolase</keyword>
<keyword evidence="4" id="KW-0067">ATP-binding</keyword>
<dbReference type="PANTHER" id="PTHR47959">
    <property type="entry name" value="ATP-DEPENDENT RNA HELICASE RHLE-RELATED"/>
    <property type="match status" value="1"/>
</dbReference>
<feature type="compositionally biased region" description="Basic and acidic residues" evidence="5">
    <location>
        <begin position="595"/>
        <end position="615"/>
    </location>
</feature>
<keyword evidence="3 9" id="KW-0347">Helicase</keyword>
<gene>
    <name evidence="9" type="primary">LOC112043151</name>
</gene>
<dbReference type="GO" id="GO:0016787">
    <property type="term" value="F:hydrolase activity"/>
    <property type="evidence" value="ECO:0007669"/>
    <property type="project" value="UniProtKB-KW"/>
</dbReference>
<dbReference type="RefSeq" id="XP_023934213.1">
    <property type="nucleotide sequence ID" value="XM_024078445.2"/>
</dbReference>
<evidence type="ECO:0000256" key="2">
    <source>
        <dbReference type="ARBA" id="ARBA00022801"/>
    </source>
</evidence>
<dbReference type="SMART" id="SM00490">
    <property type="entry name" value="HELICc"/>
    <property type="match status" value="1"/>
</dbReference>
<dbReference type="GO" id="GO:0005524">
    <property type="term" value="F:ATP binding"/>
    <property type="evidence" value="ECO:0007669"/>
    <property type="project" value="UniProtKB-KW"/>
</dbReference>
<feature type="region of interest" description="Disordered" evidence="5">
    <location>
        <begin position="561"/>
        <end position="677"/>
    </location>
</feature>
<dbReference type="GO" id="GO:0003724">
    <property type="term" value="F:RNA helicase activity"/>
    <property type="evidence" value="ECO:0007669"/>
    <property type="project" value="TreeGrafter"/>
</dbReference>
<name>A0A6J1MMQ7_BICAN</name>
<dbReference type="GeneID" id="112043151"/>
<feature type="compositionally biased region" description="Basic and acidic residues" evidence="5">
    <location>
        <begin position="577"/>
        <end position="586"/>
    </location>
</feature>
<dbReference type="PANTHER" id="PTHR47959:SF1">
    <property type="entry name" value="ATP-DEPENDENT RNA HELICASE DBPA"/>
    <property type="match status" value="1"/>
</dbReference>
<proteinExistence type="predicted"/>
<dbReference type="Pfam" id="PF00271">
    <property type="entry name" value="Helicase_C"/>
    <property type="match status" value="1"/>
</dbReference>
<accession>A0A6J1MMQ7</accession>
<feature type="domain" description="Helicase C-terminal" evidence="7">
    <location>
        <begin position="255"/>
        <end position="403"/>
    </location>
</feature>
<dbReference type="GO" id="GO:0003676">
    <property type="term" value="F:nucleic acid binding"/>
    <property type="evidence" value="ECO:0007669"/>
    <property type="project" value="InterPro"/>
</dbReference>
<dbReference type="InterPro" id="IPR050079">
    <property type="entry name" value="DEAD_box_RNA_helicase"/>
</dbReference>
<feature type="compositionally biased region" description="Basic and acidic residues" evidence="5">
    <location>
        <begin position="630"/>
        <end position="655"/>
    </location>
</feature>
<dbReference type="PROSITE" id="PS51194">
    <property type="entry name" value="HELICASE_CTER"/>
    <property type="match status" value="1"/>
</dbReference>
<dbReference type="SUPFAM" id="SSF52540">
    <property type="entry name" value="P-loop containing nucleoside triphosphate hydrolases"/>
    <property type="match status" value="1"/>
</dbReference>
<evidence type="ECO:0000256" key="4">
    <source>
        <dbReference type="ARBA" id="ARBA00022840"/>
    </source>
</evidence>
<evidence type="ECO:0000313" key="8">
    <source>
        <dbReference type="Proteomes" id="UP001652582"/>
    </source>
</evidence>
<dbReference type="Gene3D" id="3.40.50.300">
    <property type="entry name" value="P-loop containing nucleotide triphosphate hydrolases"/>
    <property type="match status" value="2"/>
</dbReference>
<evidence type="ECO:0000313" key="9">
    <source>
        <dbReference type="RefSeq" id="XP_023934213.1"/>
    </source>
</evidence>
<dbReference type="InterPro" id="IPR001650">
    <property type="entry name" value="Helicase_C-like"/>
</dbReference>
<dbReference type="InterPro" id="IPR014001">
    <property type="entry name" value="Helicase_ATP-bd"/>
</dbReference>
<keyword evidence="8" id="KW-1185">Reference proteome</keyword>
<organism evidence="8 9">
    <name type="scientific">Bicyclus anynana</name>
    <name type="common">Squinting bush brown butterfly</name>
    <dbReference type="NCBI Taxonomy" id="110368"/>
    <lineage>
        <taxon>Eukaryota</taxon>
        <taxon>Metazoa</taxon>
        <taxon>Ecdysozoa</taxon>
        <taxon>Arthropoda</taxon>
        <taxon>Hexapoda</taxon>
        <taxon>Insecta</taxon>
        <taxon>Pterygota</taxon>
        <taxon>Neoptera</taxon>
        <taxon>Endopterygota</taxon>
        <taxon>Lepidoptera</taxon>
        <taxon>Glossata</taxon>
        <taxon>Ditrysia</taxon>
        <taxon>Papilionoidea</taxon>
        <taxon>Nymphalidae</taxon>
        <taxon>Satyrinae</taxon>
        <taxon>Satyrini</taxon>
        <taxon>Mycalesina</taxon>
        <taxon>Bicyclus</taxon>
    </lineage>
</organism>
<dbReference type="Proteomes" id="UP001652582">
    <property type="component" value="Chromosome 15"/>
</dbReference>
<dbReference type="PROSITE" id="PS51192">
    <property type="entry name" value="HELICASE_ATP_BIND_1"/>
    <property type="match status" value="1"/>
</dbReference>
<evidence type="ECO:0000256" key="3">
    <source>
        <dbReference type="ARBA" id="ARBA00022806"/>
    </source>
</evidence>
<evidence type="ECO:0000259" key="6">
    <source>
        <dbReference type="PROSITE" id="PS51192"/>
    </source>
</evidence>
<dbReference type="CDD" id="cd18787">
    <property type="entry name" value="SF2_C_DEAD"/>
    <property type="match status" value="1"/>
</dbReference>
<dbReference type="SMART" id="SM00487">
    <property type="entry name" value="DEXDc"/>
    <property type="match status" value="1"/>
</dbReference>
<evidence type="ECO:0000259" key="7">
    <source>
        <dbReference type="PROSITE" id="PS51194"/>
    </source>
</evidence>
<dbReference type="InterPro" id="IPR011545">
    <property type="entry name" value="DEAD/DEAH_box_helicase_dom"/>
</dbReference>
<dbReference type="InterPro" id="IPR027417">
    <property type="entry name" value="P-loop_NTPase"/>
</dbReference>
<dbReference type="Pfam" id="PF00270">
    <property type="entry name" value="DEAD"/>
    <property type="match status" value="1"/>
</dbReference>
<dbReference type="KEGG" id="bany:112043151"/>
<evidence type="ECO:0000256" key="1">
    <source>
        <dbReference type="ARBA" id="ARBA00022741"/>
    </source>
</evidence>
<dbReference type="GO" id="GO:0005829">
    <property type="term" value="C:cytosol"/>
    <property type="evidence" value="ECO:0007669"/>
    <property type="project" value="TreeGrafter"/>
</dbReference>
<dbReference type="OrthoDB" id="434041at2759"/>
<feature type="domain" description="Helicase ATP-binding" evidence="6">
    <location>
        <begin position="53"/>
        <end position="224"/>
    </location>
</feature>